<proteinExistence type="predicted"/>
<sequence length="413" mass="47205">MNNCIYLSATWRKFRVRNTYKAAHDDLTWAMIWPWLVIQFQHEESLVRQRTAWAKVSGRTLCHFSGCLTSGWDRGQPGCRTLSAISSVLLQKTRRSHSDTWTEEACGRSAYHTGNATRARLWALGTPYIDTSKVSQAHETCESKAMSTWPQSWTPTVILGNTRGGSYMLEKSKHWLHLFVEYLDLTSKHRVSKQKRYVPATRHNSKLRISPRRSQQVKCGLRRRDGLDEKEGFWFSALFSLHHPFRTLTRSPAITAMTTAVQCYPDDSFPLRLACSTYRYSTLHTPSSQRHRRTVPLFTNRPSPPHLRSSPLASRGFFSLLRIQLTSSLRHNPHRPQAGVLRSTKLLEAIIIALVAQHSQACASIIFAFHPAIWIQFLYFPSSARYPHVPVGLLGITYHSVSKPVLDHISDVD</sequence>
<reference evidence="2" key="1">
    <citation type="submission" date="2016-11" db="EMBL/GenBank/DDBJ databases">
        <title>The genome sequence of Colletotrichum cuscutae.</title>
        <authorList>
            <person name="Baroncelli R."/>
        </authorList>
    </citation>
    <scope>NUCLEOTIDE SEQUENCE</scope>
    <source>
        <strain evidence="2">IMI 304802</strain>
    </source>
</reference>
<organism evidence="2 3">
    <name type="scientific">Colletotrichum cuscutae</name>
    <dbReference type="NCBI Taxonomy" id="1209917"/>
    <lineage>
        <taxon>Eukaryota</taxon>
        <taxon>Fungi</taxon>
        <taxon>Dikarya</taxon>
        <taxon>Ascomycota</taxon>
        <taxon>Pezizomycotina</taxon>
        <taxon>Sordariomycetes</taxon>
        <taxon>Hypocreomycetidae</taxon>
        <taxon>Glomerellales</taxon>
        <taxon>Glomerellaceae</taxon>
        <taxon>Colletotrichum</taxon>
        <taxon>Colletotrichum acutatum species complex</taxon>
    </lineage>
</organism>
<keyword evidence="3" id="KW-1185">Reference proteome</keyword>
<dbReference type="Proteomes" id="UP001239213">
    <property type="component" value="Unassembled WGS sequence"/>
</dbReference>
<gene>
    <name evidence="2" type="ORF">CCUS01_13586</name>
</gene>
<comment type="caution">
    <text evidence="2">The sequence shown here is derived from an EMBL/GenBank/DDBJ whole genome shotgun (WGS) entry which is preliminary data.</text>
</comment>
<dbReference type="EMBL" id="MPDP01000019">
    <property type="protein sequence ID" value="KAK1494674.1"/>
    <property type="molecule type" value="Genomic_DNA"/>
</dbReference>
<feature type="region of interest" description="Disordered" evidence="1">
    <location>
        <begin position="195"/>
        <end position="214"/>
    </location>
</feature>
<protein>
    <submittedName>
        <fullName evidence="2">Uncharacterized protein</fullName>
    </submittedName>
</protein>
<evidence type="ECO:0000256" key="1">
    <source>
        <dbReference type="SAM" id="MobiDB-lite"/>
    </source>
</evidence>
<dbReference type="AlphaFoldDB" id="A0AAJ0DNA8"/>
<accession>A0AAJ0DNA8</accession>
<evidence type="ECO:0000313" key="2">
    <source>
        <dbReference type="EMBL" id="KAK1494674.1"/>
    </source>
</evidence>
<evidence type="ECO:0000313" key="3">
    <source>
        <dbReference type="Proteomes" id="UP001239213"/>
    </source>
</evidence>
<name>A0AAJ0DNA8_9PEZI</name>